<dbReference type="NCBIfam" id="NF037959">
    <property type="entry name" value="MFS_SpdSyn"/>
    <property type="match status" value="1"/>
</dbReference>
<evidence type="ECO:0000313" key="5">
    <source>
        <dbReference type="EMBL" id="QNU68315.1"/>
    </source>
</evidence>
<sequence length="535" mass="59777">MKNRLLLYLTSFFCGMSVMAVELSVSKLLAPYFGTSQIIWTVIIGLIMISMSIGNVLGGRSADKHNSMNRLYVIIWAAALWIAVIPFIGKYVIVGIMGLLALFFPTNLLITGSVISCLVLFSIPLIGLGMVSPYLVKIGVTDTNTDTTGKTVGKIYAMNTIGSIIGTFIPTFVTIPFVGTSKTFLIFAMVLNLICLTYFILIKSKVFRVSISAVIIFALILLPISNSYAFWTDCVVEDESVYNYLQVTEDENAVYLSTNVAFGVQSVYKKDNKLSGFYYDYALMAPQFIKDFDANKKLDLLILGNGTGTYAKQSKKYYPNTSTDAVEIDSKIIELSKKYFNLKDDEANIYETDGRTFLSDKKCGMYDVIMVDAYHDITVPFHMATQEFFTEVSKHLKPGGVIILNINMKSKGDNPINQYLTQTVKSVMNKVYTCDLTNSTNVLLFASNDNNMLSNFEDNINKFESDNPLSNVASYVYDKLQEVTKTELIFTDDVAPVDILGQSLLNDIVKDELQNFKDMVDFENKGFDGIFELLK</sequence>
<dbReference type="PROSITE" id="PS51006">
    <property type="entry name" value="PABS_2"/>
    <property type="match status" value="1"/>
</dbReference>
<dbReference type="InterPro" id="IPR029063">
    <property type="entry name" value="SAM-dependent_MTases_sf"/>
</dbReference>
<keyword evidence="6" id="KW-1185">Reference proteome</keyword>
<dbReference type="InterPro" id="IPR030374">
    <property type="entry name" value="PABS"/>
</dbReference>
<feature type="transmembrane region" description="Helical" evidence="4">
    <location>
        <begin position="184"/>
        <end position="202"/>
    </location>
</feature>
<dbReference type="EMBL" id="CP061336">
    <property type="protein sequence ID" value="QNU68315.1"/>
    <property type="molecule type" value="Genomic_DNA"/>
</dbReference>
<feature type="transmembrane region" description="Helical" evidence="4">
    <location>
        <begin position="36"/>
        <end position="59"/>
    </location>
</feature>
<dbReference type="AlphaFoldDB" id="A0A4U7JJN5"/>
<feature type="transmembrane region" description="Helical" evidence="4">
    <location>
        <begin position="209"/>
        <end position="231"/>
    </location>
</feature>
<dbReference type="Proteomes" id="UP000306409">
    <property type="component" value="Chromosome"/>
</dbReference>
<dbReference type="SUPFAM" id="SSF103473">
    <property type="entry name" value="MFS general substrate transporter"/>
    <property type="match status" value="1"/>
</dbReference>
<dbReference type="Gene3D" id="3.40.50.150">
    <property type="entry name" value="Vaccinia Virus protein VP39"/>
    <property type="match status" value="1"/>
</dbReference>
<dbReference type="KEGG" id="rher:EHE19_007885"/>
<dbReference type="GO" id="GO:0006596">
    <property type="term" value="P:polyamine biosynthetic process"/>
    <property type="evidence" value="ECO:0007669"/>
    <property type="project" value="UniProtKB-UniRule"/>
</dbReference>
<dbReference type="SUPFAM" id="SSF53335">
    <property type="entry name" value="S-adenosyl-L-methionine-dependent methyltransferases"/>
    <property type="match status" value="1"/>
</dbReference>
<evidence type="ECO:0000256" key="3">
    <source>
        <dbReference type="ARBA" id="ARBA00023115"/>
    </source>
</evidence>
<keyword evidence="2" id="KW-0808">Transferase</keyword>
<comment type="similarity">
    <text evidence="1">Belongs to the spermidine/spermine synthase family.</text>
</comment>
<dbReference type="Pfam" id="PF01564">
    <property type="entry name" value="Spermine_synth"/>
    <property type="match status" value="1"/>
</dbReference>
<evidence type="ECO:0000313" key="6">
    <source>
        <dbReference type="Proteomes" id="UP000306409"/>
    </source>
</evidence>
<organism evidence="5 6">
    <name type="scientific">Ruminiclostridium herbifermentans</name>
    <dbReference type="NCBI Taxonomy" id="2488810"/>
    <lineage>
        <taxon>Bacteria</taxon>
        <taxon>Bacillati</taxon>
        <taxon>Bacillota</taxon>
        <taxon>Clostridia</taxon>
        <taxon>Eubacteriales</taxon>
        <taxon>Oscillospiraceae</taxon>
        <taxon>Ruminiclostridium</taxon>
    </lineage>
</organism>
<dbReference type="PANTHER" id="PTHR43317">
    <property type="entry name" value="THERMOSPERMINE SYNTHASE ACAULIS5"/>
    <property type="match status" value="1"/>
</dbReference>
<dbReference type="GO" id="GO:0016740">
    <property type="term" value="F:transferase activity"/>
    <property type="evidence" value="ECO:0007669"/>
    <property type="project" value="UniProtKB-UniRule"/>
</dbReference>
<gene>
    <name evidence="5" type="ORF">EHE19_007885</name>
</gene>
<keyword evidence="4" id="KW-0472">Membrane</keyword>
<proteinExistence type="inferred from homology"/>
<reference evidence="5 6" key="1">
    <citation type="submission" date="2020-09" db="EMBL/GenBank/DDBJ databases">
        <title>Characterization and genome sequencing of Ruminiclostridium sp. nov. MA18.</title>
        <authorList>
            <person name="Rettenmaier R."/>
            <person name="Kowollik M.-L."/>
            <person name="Liebl W."/>
            <person name="Zverlov V."/>
        </authorList>
    </citation>
    <scope>NUCLEOTIDE SEQUENCE [LARGE SCALE GENOMIC DNA]</scope>
    <source>
        <strain evidence="5 6">MA18</strain>
    </source>
</reference>
<keyword evidence="3" id="KW-0620">Polyamine biosynthesis</keyword>
<dbReference type="Gene3D" id="1.20.1250.20">
    <property type="entry name" value="MFS general substrate transporter like domains"/>
    <property type="match status" value="1"/>
</dbReference>
<keyword evidence="4" id="KW-0812">Transmembrane</keyword>
<evidence type="ECO:0000256" key="1">
    <source>
        <dbReference type="ARBA" id="ARBA00007867"/>
    </source>
</evidence>
<evidence type="ECO:0000256" key="4">
    <source>
        <dbReference type="SAM" id="Phobius"/>
    </source>
</evidence>
<dbReference type="PANTHER" id="PTHR43317:SF1">
    <property type="entry name" value="THERMOSPERMINE SYNTHASE ACAULIS5"/>
    <property type="match status" value="1"/>
</dbReference>
<keyword evidence="4" id="KW-1133">Transmembrane helix</keyword>
<dbReference type="RefSeq" id="WP_137696459.1">
    <property type="nucleotide sequence ID" value="NZ_CP061336.1"/>
</dbReference>
<dbReference type="InterPro" id="IPR036259">
    <property type="entry name" value="MFS_trans_sf"/>
</dbReference>
<dbReference type="CDD" id="cd02440">
    <property type="entry name" value="AdoMet_MTases"/>
    <property type="match status" value="1"/>
</dbReference>
<accession>A0A4U7JJN5</accession>
<dbReference type="OrthoDB" id="9761985at2"/>
<feature type="transmembrane region" description="Helical" evidence="4">
    <location>
        <begin position="110"/>
        <end position="136"/>
    </location>
</feature>
<name>A0A4U7JJN5_9FIRM</name>
<feature type="transmembrane region" description="Helical" evidence="4">
    <location>
        <begin position="71"/>
        <end position="104"/>
    </location>
</feature>
<feature type="transmembrane region" description="Helical" evidence="4">
    <location>
        <begin position="156"/>
        <end position="178"/>
    </location>
</feature>
<protein>
    <submittedName>
        <fullName evidence="5">Fused MFS/spermidine synthase</fullName>
    </submittedName>
</protein>
<evidence type="ECO:0000256" key="2">
    <source>
        <dbReference type="ARBA" id="ARBA00022679"/>
    </source>
</evidence>